<evidence type="ECO:0000256" key="2">
    <source>
        <dbReference type="ARBA" id="ARBA00004442"/>
    </source>
</evidence>
<keyword evidence="6" id="KW-0472">Membrane</keyword>
<dbReference type="SUPFAM" id="SSF51126">
    <property type="entry name" value="Pectin lyase-like"/>
    <property type="match status" value="1"/>
</dbReference>
<dbReference type="InterPro" id="IPR011050">
    <property type="entry name" value="Pectin_lyase_fold/virulence"/>
</dbReference>
<evidence type="ECO:0000256" key="4">
    <source>
        <dbReference type="ARBA" id="ARBA00022525"/>
    </source>
</evidence>
<dbReference type="OrthoDB" id="960258at2"/>
<gene>
    <name evidence="8" type="ORF">SAMN05216167_101600</name>
</gene>
<keyword evidence="4" id="KW-0964">Secreted</keyword>
<dbReference type="RefSeq" id="WP_093822943.1">
    <property type="nucleotide sequence ID" value="NZ_FOLQ01000001.1"/>
</dbReference>
<reference evidence="8 9" key="1">
    <citation type="submission" date="2016-10" db="EMBL/GenBank/DDBJ databases">
        <authorList>
            <person name="de Groot N.N."/>
        </authorList>
    </citation>
    <scope>NUCLEOTIDE SEQUENCE [LARGE SCALE GENOMIC DNA]</scope>
    <source>
        <strain evidence="8 9">DSM 26130</strain>
    </source>
</reference>
<accession>A0A1I1H249</accession>
<dbReference type="PANTHER" id="PTHR11319:SF35">
    <property type="entry name" value="OUTER MEMBRANE PROTEIN PMPC-RELATED"/>
    <property type="match status" value="1"/>
</dbReference>
<keyword evidence="5" id="KW-0732">Signal</keyword>
<organism evidence="8 9">
    <name type="scientific">Spirosoma endophyticum</name>
    <dbReference type="NCBI Taxonomy" id="662367"/>
    <lineage>
        <taxon>Bacteria</taxon>
        <taxon>Pseudomonadati</taxon>
        <taxon>Bacteroidota</taxon>
        <taxon>Cytophagia</taxon>
        <taxon>Cytophagales</taxon>
        <taxon>Cytophagaceae</taxon>
        <taxon>Spirosoma</taxon>
    </lineage>
</organism>
<name>A0A1I1H249_9BACT</name>
<dbReference type="NCBIfam" id="NF041518">
    <property type="entry name" value="choice_anch_Q"/>
    <property type="match status" value="1"/>
</dbReference>
<dbReference type="InterPro" id="IPR012334">
    <property type="entry name" value="Pectin_lyas_fold"/>
</dbReference>
<keyword evidence="9" id="KW-1185">Reference proteome</keyword>
<dbReference type="Proteomes" id="UP000198598">
    <property type="component" value="Unassembled WGS sequence"/>
</dbReference>
<dbReference type="NCBIfam" id="TIGR01376">
    <property type="entry name" value="POMP_repeat"/>
    <property type="match status" value="1"/>
</dbReference>
<evidence type="ECO:0000313" key="9">
    <source>
        <dbReference type="Proteomes" id="UP000198598"/>
    </source>
</evidence>
<keyword evidence="7" id="KW-0998">Cell outer membrane</keyword>
<evidence type="ECO:0000256" key="3">
    <source>
        <dbReference type="ARBA" id="ARBA00004613"/>
    </source>
</evidence>
<dbReference type="GO" id="GO:0005576">
    <property type="term" value="C:extracellular region"/>
    <property type="evidence" value="ECO:0007669"/>
    <property type="project" value="UniProtKB-SubCell"/>
</dbReference>
<dbReference type="EMBL" id="FOLQ01000001">
    <property type="protein sequence ID" value="SFC17622.1"/>
    <property type="molecule type" value="Genomic_DNA"/>
</dbReference>
<sequence>MIHFYSPRIAITLSFVYRSITVLLLLISSLLVCATSTSAQTIRYVSTTGSNVDPTTANSWSASTANLQGAINSLSATGGEVWVAAGTYKPTTSTDRTISFSLKNGVTIYGGFPASGNPGLSERSPASFTTTLSGDIGVVGSTDDNSYHVIYNPASLSLGSTAVLDGFVVTAGNSYTADNSNINTKGAGMYNDGSSGSSCSPTIINTRFTSNTASYGSGMYNNASNVGISSPTVINCSFDNNTSAGGAICNDGGGIASIGISNPELTNCSFSNNFTRGLGEGSGGGIFNIRSNPKLVNCSFISNVVGALGMGLGGGIYNFEGSPLLVNCRFVNNLAVWYGGGIYSSGTNSNPMLINCNFVGNKAVVGTGGAVNNYGSNIKFVNCSFSNNTADTGGGAIQSSGITQLTNCILWDNGGDNTFNGTGLTVSYSLLEPTVSGFIDGSHNLTTTTSPFISDADLRLQAGSLAINAGSTVAYSASSGPATDAGGNVRIQGLIDMGAYESSFVPDLIPILYTQPSTQYGTTNFTMVMDVFELNSVPTQGLVTVYITKDPLVSLSFYPASTTVGGHNVQNGNWTFDGISNDNFYLLTTTQAIVAKGKKSFGLTGIATPGNSKGSFTITTTIANSNGEEVKAMNNTDADKIDYFKQ</sequence>
<evidence type="ECO:0000313" key="8">
    <source>
        <dbReference type="EMBL" id="SFC17622.1"/>
    </source>
</evidence>
<protein>
    <submittedName>
        <fullName evidence="8">Polymorphic outer membrane protein repeat-containing protein</fullName>
    </submittedName>
</protein>
<dbReference type="InterPro" id="IPR003368">
    <property type="entry name" value="POMP_repeat"/>
</dbReference>
<evidence type="ECO:0000256" key="5">
    <source>
        <dbReference type="ARBA" id="ARBA00022729"/>
    </source>
</evidence>
<evidence type="ECO:0000256" key="1">
    <source>
        <dbReference type="ARBA" id="ARBA00004196"/>
    </source>
</evidence>
<dbReference type="PANTHER" id="PTHR11319">
    <property type="entry name" value="G PROTEIN-COUPLED RECEPTOR-RELATED"/>
    <property type="match status" value="1"/>
</dbReference>
<evidence type="ECO:0000256" key="6">
    <source>
        <dbReference type="ARBA" id="ARBA00023136"/>
    </source>
</evidence>
<dbReference type="Gene3D" id="2.160.20.10">
    <property type="entry name" value="Single-stranded right-handed beta-helix, Pectin lyase-like"/>
    <property type="match status" value="1"/>
</dbReference>
<dbReference type="STRING" id="662367.SAMN05216167_101600"/>
<dbReference type="GO" id="GO:0009279">
    <property type="term" value="C:cell outer membrane"/>
    <property type="evidence" value="ECO:0007669"/>
    <property type="project" value="UniProtKB-SubCell"/>
</dbReference>
<dbReference type="AlphaFoldDB" id="A0A1I1H249"/>
<evidence type="ECO:0000256" key="7">
    <source>
        <dbReference type="ARBA" id="ARBA00023237"/>
    </source>
</evidence>
<proteinExistence type="predicted"/>
<dbReference type="InterPro" id="IPR059226">
    <property type="entry name" value="Choice_anch_Q_dom"/>
</dbReference>
<dbReference type="Pfam" id="PF02415">
    <property type="entry name" value="Chlam_PMP"/>
    <property type="match status" value="1"/>
</dbReference>
<comment type="subcellular location">
    <subcellularLocation>
        <location evidence="1">Cell envelope</location>
    </subcellularLocation>
    <subcellularLocation>
        <location evidence="2">Cell outer membrane</location>
    </subcellularLocation>
    <subcellularLocation>
        <location evidence="3">Secreted</location>
    </subcellularLocation>
</comment>